<comment type="caution">
    <text evidence="3">The sequence shown here is derived from an EMBL/GenBank/DDBJ whole genome shotgun (WGS) entry which is preliminary data.</text>
</comment>
<dbReference type="RefSeq" id="WP_182337982.1">
    <property type="nucleotide sequence ID" value="NZ_JACGXS010000001.1"/>
</dbReference>
<dbReference type="InterPro" id="IPR018705">
    <property type="entry name" value="DUF2134_membrane"/>
</dbReference>
<accession>A0A7W3IGE2</accession>
<evidence type="ECO:0000313" key="3">
    <source>
        <dbReference type="EMBL" id="MBA8680825.1"/>
    </source>
</evidence>
<gene>
    <name evidence="3" type="ORF">H4O11_03295</name>
</gene>
<keyword evidence="1" id="KW-0472">Membrane</keyword>
<dbReference type="Proteomes" id="UP000547058">
    <property type="component" value="Unassembled WGS sequence"/>
</dbReference>
<dbReference type="EMBL" id="JACGXS010000001">
    <property type="protein sequence ID" value="MBA8680825.1"/>
    <property type="molecule type" value="Genomic_DNA"/>
</dbReference>
<proteinExistence type="predicted"/>
<evidence type="ECO:0000256" key="1">
    <source>
        <dbReference type="SAM" id="Phobius"/>
    </source>
</evidence>
<evidence type="ECO:0000313" key="4">
    <source>
        <dbReference type="Proteomes" id="UP000547058"/>
    </source>
</evidence>
<keyword evidence="1" id="KW-1133">Transmembrane helix</keyword>
<evidence type="ECO:0000259" key="2">
    <source>
        <dbReference type="Pfam" id="PF09977"/>
    </source>
</evidence>
<name>A0A7W3IGE2_9GAMM</name>
<dbReference type="Pfam" id="PF09977">
    <property type="entry name" value="Tad_C"/>
    <property type="match status" value="1"/>
</dbReference>
<protein>
    <recommendedName>
        <fullName evidence="2">DUF2134 domain-containing protein</fullName>
    </recommendedName>
</protein>
<keyword evidence="4" id="KW-1185">Reference proteome</keyword>
<dbReference type="AlphaFoldDB" id="A0A7W3IGE2"/>
<feature type="domain" description="DUF2134" evidence="2">
    <location>
        <begin position="57"/>
        <end position="146"/>
    </location>
</feature>
<organism evidence="3 4">
    <name type="scientific">Stenotrophomonas tumulicola</name>
    <dbReference type="NCBI Taxonomy" id="1685415"/>
    <lineage>
        <taxon>Bacteria</taxon>
        <taxon>Pseudomonadati</taxon>
        <taxon>Pseudomonadota</taxon>
        <taxon>Gammaproteobacteria</taxon>
        <taxon>Lysobacterales</taxon>
        <taxon>Lysobacteraceae</taxon>
        <taxon>Stenotrophomonas</taxon>
    </lineage>
</organism>
<reference evidence="3 4" key="1">
    <citation type="submission" date="2020-08" db="EMBL/GenBank/DDBJ databases">
        <title>Stenotrophomonas tumulicola JCM 30961.</title>
        <authorList>
            <person name="Deng Y."/>
        </authorList>
    </citation>
    <scope>NUCLEOTIDE SEQUENCE [LARGE SCALE GENOMIC DNA]</scope>
    <source>
        <strain evidence="3 4">JCM 30961</strain>
    </source>
</reference>
<sequence>MARARLPSRIGRQRGAMSVTMLLLMIGLVAMLGLVEIGYLYWAKRDAQKVADLSAIAGAQRLDLCNTSYSNNTAARINAEKDNAFPGQLEIHCGNWNAVHAAADHFVQGVSEGNPLNAVRVIASRSVIPFFGQNESLPTVTAQAVAKRSAPSAVFSVGSQLLRINGDTPLGNVLKLVGVDLNATTVLGYDGLANAHITPGGLLEALGIPVDANISIGDFNALLAANKVSLGSLLDASASVLARSGVTDIDLKALRDALGLELSLDDLAVQLGSDDGSSGLFAKIIAPDGSASSALQADVNLLDLITTGITIASDGRGVAVNNLNLLGLVQVKAGVVEPPSIAIGGVGARAYNAQVRLFANIDTNNIPAVGGLLGLLGTRLNLPLHVDVTNAMGTLTSLQCSSSPPTATIQVDASVLRACVGKVGDADRFSKTNVCDAGLQNEQLLTLLGIPLINNQIKVNALADQQSITLAAGETGSTQINKLALGNTVSELTTQLLNVLSGMLNPRGNGLSTSDTAYQLAERYLLAGSNSNGTYNIERTITLLEHGSKDLGIEKLGSWQIKKGVPEPCVLGLFNCFRDGTVWEGFRATVTGQGSGLLPGLLGTLLGGLVVERCNSVVGSLDYKNCAKRNLASYIQTNTEEGFLDQFNGGGVTAPGNEEIACTGILCIVLKGPLDLLKPLLNNIGSLLSDLLANLLGLELGRTDVHVQSIQCGGAQLVY</sequence>
<keyword evidence="1" id="KW-0812">Transmembrane</keyword>
<feature type="transmembrane region" description="Helical" evidence="1">
    <location>
        <begin position="21"/>
        <end position="42"/>
    </location>
</feature>